<dbReference type="AlphaFoldDB" id="A0A833S5V0"/>
<gene>
    <name evidence="1" type="ORF">GN244_ATG14274</name>
    <name evidence="2" type="ORF">GN958_ATG07678</name>
</gene>
<evidence type="ECO:0000313" key="2">
    <source>
        <dbReference type="EMBL" id="KAF4143148.1"/>
    </source>
</evidence>
<dbReference type="Proteomes" id="UP000602510">
    <property type="component" value="Unassembled WGS sequence"/>
</dbReference>
<sequence>MSETHEVSTWDEMGVKDILIKLQYLDKMDQVALVFVVPRIMFYHLKQQSIILLGTPIASQDVLRIIGCGRDTH</sequence>
<reference evidence="1" key="1">
    <citation type="submission" date="2020-04" db="EMBL/GenBank/DDBJ databases">
        <title>Hybrid Assembly of Korean Phytophthora infestans isolates.</title>
        <authorList>
            <person name="Prokchorchik M."/>
            <person name="Lee Y."/>
            <person name="Seo J."/>
            <person name="Cho J.-H."/>
            <person name="Park Y.-E."/>
            <person name="Jang D.-C."/>
            <person name="Im J.-S."/>
            <person name="Choi J.-G."/>
            <person name="Park H.-J."/>
            <person name="Lee G.-B."/>
            <person name="Lee Y.-G."/>
            <person name="Hong S.-Y."/>
            <person name="Cho K."/>
            <person name="Sohn K.H."/>
        </authorList>
    </citation>
    <scope>NUCLEOTIDE SEQUENCE</scope>
    <source>
        <strain evidence="1">KR_1_A1</strain>
        <strain evidence="2">KR_2_A2</strain>
    </source>
</reference>
<evidence type="ECO:0000313" key="1">
    <source>
        <dbReference type="EMBL" id="KAF4033811.1"/>
    </source>
</evidence>
<organism evidence="1 3">
    <name type="scientific">Phytophthora infestans</name>
    <name type="common">Potato late blight agent</name>
    <name type="synonym">Botrytis infestans</name>
    <dbReference type="NCBI Taxonomy" id="4787"/>
    <lineage>
        <taxon>Eukaryota</taxon>
        <taxon>Sar</taxon>
        <taxon>Stramenopiles</taxon>
        <taxon>Oomycota</taxon>
        <taxon>Peronosporomycetes</taxon>
        <taxon>Peronosporales</taxon>
        <taxon>Peronosporaceae</taxon>
        <taxon>Phytophthora</taxon>
    </lineage>
</organism>
<proteinExistence type="predicted"/>
<evidence type="ECO:0000313" key="3">
    <source>
        <dbReference type="Proteomes" id="UP000602510"/>
    </source>
</evidence>
<dbReference type="EMBL" id="WSZM01000407">
    <property type="protein sequence ID" value="KAF4033811.1"/>
    <property type="molecule type" value="Genomic_DNA"/>
</dbReference>
<comment type="caution">
    <text evidence="1">The sequence shown here is derived from an EMBL/GenBank/DDBJ whole genome shotgun (WGS) entry which is preliminary data.</text>
</comment>
<dbReference type="Proteomes" id="UP000704712">
    <property type="component" value="Unassembled WGS sequence"/>
</dbReference>
<name>A0A833S5V0_PHYIN</name>
<keyword evidence="3" id="KW-1185">Reference proteome</keyword>
<dbReference type="EMBL" id="JAACNO010001080">
    <property type="protein sequence ID" value="KAF4143148.1"/>
    <property type="molecule type" value="Genomic_DNA"/>
</dbReference>
<accession>A0A833S5V0</accession>
<protein>
    <submittedName>
        <fullName evidence="1">Uncharacterized protein</fullName>
    </submittedName>
</protein>